<dbReference type="OrthoDB" id="200286at2157"/>
<dbReference type="Pfam" id="PF13563">
    <property type="entry name" value="2_5_RNA_ligase2"/>
    <property type="match status" value="1"/>
</dbReference>
<organism evidence="1 3">
    <name type="scientific">Halarchaeum rubridurum</name>
    <dbReference type="NCBI Taxonomy" id="489911"/>
    <lineage>
        <taxon>Archaea</taxon>
        <taxon>Methanobacteriati</taxon>
        <taxon>Methanobacteriota</taxon>
        <taxon>Stenosarchaea group</taxon>
        <taxon>Halobacteria</taxon>
        <taxon>Halobacteriales</taxon>
        <taxon>Halobacteriaceae</taxon>
    </lineage>
</organism>
<dbReference type="Proteomes" id="UP000765891">
    <property type="component" value="Unassembled WGS sequence"/>
</dbReference>
<dbReference type="Proteomes" id="UP000614609">
    <property type="component" value="Unassembled WGS sequence"/>
</dbReference>
<reference evidence="1" key="1">
    <citation type="journal article" date="2014" name="Int. J. Syst. Evol. Microbiol.">
        <title>Complete genome sequence of Corynebacterium casei LMG S-19264T (=DSM 44701T), isolated from a smear-ripened cheese.</title>
        <authorList>
            <consortium name="US DOE Joint Genome Institute (JGI-PGF)"/>
            <person name="Walter F."/>
            <person name="Albersmeier A."/>
            <person name="Kalinowski J."/>
            <person name="Ruckert C."/>
        </authorList>
    </citation>
    <scope>NUCLEOTIDE SEQUENCE</scope>
    <source>
        <strain evidence="1">JCM 16108</strain>
    </source>
</reference>
<dbReference type="RefSeq" id="WP_188873001.1">
    <property type="nucleotide sequence ID" value="NZ_BMOO01000007.1"/>
</dbReference>
<dbReference type="AlphaFoldDB" id="A0A830G3Q3"/>
<reference evidence="2" key="3">
    <citation type="submission" date="2021-03" db="EMBL/GenBank/DDBJ databases">
        <title>Genomic Encyclopedia of Type Strains, Phase IV (KMG-IV): sequencing the most valuable type-strain genomes for metagenomic binning, comparative biology and taxonomic classification.</title>
        <authorList>
            <person name="Goeker M."/>
        </authorList>
    </citation>
    <scope>NUCLEOTIDE SEQUENCE</scope>
    <source>
        <strain evidence="2">DSM 22443</strain>
    </source>
</reference>
<evidence type="ECO:0000313" key="1">
    <source>
        <dbReference type="EMBL" id="GGM74575.1"/>
    </source>
</evidence>
<reference evidence="1" key="2">
    <citation type="submission" date="2020-09" db="EMBL/GenBank/DDBJ databases">
        <authorList>
            <person name="Sun Q."/>
            <person name="Ohkuma M."/>
        </authorList>
    </citation>
    <scope>NUCLEOTIDE SEQUENCE</scope>
    <source>
        <strain evidence="1">JCM 16108</strain>
    </source>
</reference>
<proteinExistence type="predicted"/>
<dbReference type="InterPro" id="IPR009097">
    <property type="entry name" value="Cyclic_Pdiesterase"/>
</dbReference>
<gene>
    <name evidence="1" type="ORF">GCM10009017_25670</name>
    <name evidence="2" type="ORF">J2752_002712</name>
</gene>
<name>A0A830G3Q3_9EURY</name>
<evidence type="ECO:0000313" key="2">
    <source>
        <dbReference type="EMBL" id="MBP1955783.1"/>
    </source>
</evidence>
<sequence>MYSVGVPLPPPVRELFREFRPLLTGFERVRESRDATLVAKRLDAADRREYLRAAREAKAALRGAPAFEARVADVGVFERPARGPGPLVYLAVESPGLERVHRRLVADLGGVDGIEGDDYVPHVTLARDGDTAAVERVRDHDFDPVTWTVSELEFYDARHGERIEAVSLPA</sequence>
<protein>
    <submittedName>
        <fullName evidence="2">2'-5' RNA ligase</fullName>
    </submittedName>
</protein>
<keyword evidence="3" id="KW-1185">Reference proteome</keyword>
<dbReference type="EMBL" id="JAGGKO010000006">
    <property type="protein sequence ID" value="MBP1955783.1"/>
    <property type="molecule type" value="Genomic_DNA"/>
</dbReference>
<dbReference type="SUPFAM" id="SSF55144">
    <property type="entry name" value="LigT-like"/>
    <property type="match status" value="1"/>
</dbReference>
<accession>A0A830G3Q3</accession>
<keyword evidence="2" id="KW-0436">Ligase</keyword>
<dbReference type="GO" id="GO:0016874">
    <property type="term" value="F:ligase activity"/>
    <property type="evidence" value="ECO:0007669"/>
    <property type="project" value="UniProtKB-KW"/>
</dbReference>
<dbReference type="EMBL" id="BMOO01000007">
    <property type="protein sequence ID" value="GGM74575.1"/>
    <property type="molecule type" value="Genomic_DNA"/>
</dbReference>
<comment type="caution">
    <text evidence="1">The sequence shown here is derived from an EMBL/GenBank/DDBJ whole genome shotgun (WGS) entry which is preliminary data.</text>
</comment>
<dbReference type="Gene3D" id="3.90.1140.10">
    <property type="entry name" value="Cyclic phosphodiesterase"/>
    <property type="match status" value="1"/>
</dbReference>
<evidence type="ECO:0000313" key="3">
    <source>
        <dbReference type="Proteomes" id="UP000614609"/>
    </source>
</evidence>